<evidence type="ECO:0000256" key="6">
    <source>
        <dbReference type="ARBA" id="ARBA00023157"/>
    </source>
</evidence>
<dbReference type="SMART" id="SM00020">
    <property type="entry name" value="Tryp_SPc"/>
    <property type="match status" value="1"/>
</dbReference>
<keyword evidence="6" id="KW-1015">Disulfide bond</keyword>
<dbReference type="Gene3D" id="2.40.10.10">
    <property type="entry name" value="Trypsin-like serine proteases"/>
    <property type="match status" value="2"/>
</dbReference>
<reference evidence="9" key="1">
    <citation type="journal article" date="2023" name="IScience">
        <title>Live-bearing cockroach genome reveals convergent evolutionary mechanisms linked to viviparity in insects and beyond.</title>
        <authorList>
            <person name="Fouks B."/>
            <person name="Harrison M.C."/>
            <person name="Mikhailova A.A."/>
            <person name="Marchal E."/>
            <person name="English S."/>
            <person name="Carruthers M."/>
            <person name="Jennings E.C."/>
            <person name="Chiamaka E.L."/>
            <person name="Frigard R.A."/>
            <person name="Pippel M."/>
            <person name="Attardo G.M."/>
            <person name="Benoit J.B."/>
            <person name="Bornberg-Bauer E."/>
            <person name="Tobe S.S."/>
        </authorList>
    </citation>
    <scope>NUCLEOTIDE SEQUENCE</scope>
    <source>
        <strain evidence="9">Stay&amp;Tobe</strain>
    </source>
</reference>
<dbReference type="GO" id="GO:0006508">
    <property type="term" value="P:proteolysis"/>
    <property type="evidence" value="ECO:0007669"/>
    <property type="project" value="UniProtKB-KW"/>
</dbReference>
<dbReference type="Pfam" id="PF00089">
    <property type="entry name" value="Trypsin"/>
    <property type="match status" value="1"/>
</dbReference>
<reference evidence="9" key="2">
    <citation type="submission" date="2023-05" db="EMBL/GenBank/DDBJ databases">
        <authorList>
            <person name="Fouks B."/>
        </authorList>
    </citation>
    <scope>NUCLEOTIDE SEQUENCE</scope>
    <source>
        <strain evidence="9">Stay&amp;Tobe</strain>
        <tissue evidence="9">Testes</tissue>
    </source>
</reference>
<dbReference type="InterPro" id="IPR033116">
    <property type="entry name" value="TRYPSIN_SER"/>
</dbReference>
<dbReference type="FunFam" id="2.40.10.10:FF:000006">
    <property type="entry name" value="Serine proteinase stubble"/>
    <property type="match status" value="1"/>
</dbReference>
<keyword evidence="5 7" id="KW-0720">Serine protease</keyword>
<keyword evidence="10" id="KW-1185">Reference proteome</keyword>
<dbReference type="InterPro" id="IPR050127">
    <property type="entry name" value="Serine_Proteases_S1"/>
</dbReference>
<evidence type="ECO:0000256" key="5">
    <source>
        <dbReference type="ARBA" id="ARBA00022825"/>
    </source>
</evidence>
<evidence type="ECO:0000256" key="1">
    <source>
        <dbReference type="ARBA" id="ARBA00004613"/>
    </source>
</evidence>
<proteinExistence type="predicted"/>
<dbReference type="SUPFAM" id="SSF50494">
    <property type="entry name" value="Trypsin-like serine proteases"/>
    <property type="match status" value="1"/>
</dbReference>
<dbReference type="GO" id="GO:0004252">
    <property type="term" value="F:serine-type endopeptidase activity"/>
    <property type="evidence" value="ECO:0007669"/>
    <property type="project" value="InterPro"/>
</dbReference>
<dbReference type="InterPro" id="IPR001314">
    <property type="entry name" value="Peptidase_S1A"/>
</dbReference>
<dbReference type="Proteomes" id="UP001233999">
    <property type="component" value="Unassembled WGS sequence"/>
</dbReference>
<gene>
    <name evidence="9" type="ORF">L9F63_004371</name>
</gene>
<evidence type="ECO:0000313" key="9">
    <source>
        <dbReference type="EMBL" id="KAJ9579988.1"/>
    </source>
</evidence>
<dbReference type="PANTHER" id="PTHR24264:SF65">
    <property type="entry name" value="SRCR DOMAIN-CONTAINING PROTEIN"/>
    <property type="match status" value="1"/>
</dbReference>
<keyword evidence="2" id="KW-0964">Secreted</keyword>
<evidence type="ECO:0000313" key="10">
    <source>
        <dbReference type="Proteomes" id="UP001233999"/>
    </source>
</evidence>
<dbReference type="PROSITE" id="PS00135">
    <property type="entry name" value="TRYPSIN_SER"/>
    <property type="match status" value="1"/>
</dbReference>
<evidence type="ECO:0000256" key="4">
    <source>
        <dbReference type="ARBA" id="ARBA00022801"/>
    </source>
</evidence>
<dbReference type="InterPro" id="IPR043504">
    <property type="entry name" value="Peptidase_S1_PA_chymotrypsin"/>
</dbReference>
<feature type="non-terminal residue" evidence="9">
    <location>
        <position position="1"/>
    </location>
</feature>
<evidence type="ECO:0000259" key="8">
    <source>
        <dbReference type="PROSITE" id="PS50240"/>
    </source>
</evidence>
<evidence type="ECO:0000256" key="2">
    <source>
        <dbReference type="ARBA" id="ARBA00022525"/>
    </source>
</evidence>
<dbReference type="InterPro" id="IPR018114">
    <property type="entry name" value="TRYPSIN_HIS"/>
</dbReference>
<comment type="subcellular location">
    <subcellularLocation>
        <location evidence="1">Secreted</location>
    </subcellularLocation>
</comment>
<evidence type="ECO:0000256" key="7">
    <source>
        <dbReference type="RuleBase" id="RU363034"/>
    </source>
</evidence>
<dbReference type="EMBL" id="JASPKZ010008365">
    <property type="protein sequence ID" value="KAJ9579988.1"/>
    <property type="molecule type" value="Genomic_DNA"/>
</dbReference>
<dbReference type="PROSITE" id="PS00134">
    <property type="entry name" value="TRYPSIN_HIS"/>
    <property type="match status" value="1"/>
</dbReference>
<accession>A0AAD8E7G8</accession>
<name>A0AAD8E7G8_DIPPU</name>
<dbReference type="GO" id="GO:0005615">
    <property type="term" value="C:extracellular space"/>
    <property type="evidence" value="ECO:0007669"/>
    <property type="project" value="TreeGrafter"/>
</dbReference>
<dbReference type="PROSITE" id="PS50240">
    <property type="entry name" value="TRYPSIN_DOM"/>
    <property type="match status" value="1"/>
</dbReference>
<dbReference type="PRINTS" id="PR00722">
    <property type="entry name" value="CHYMOTRYPSIN"/>
</dbReference>
<dbReference type="InterPro" id="IPR009003">
    <property type="entry name" value="Peptidase_S1_PA"/>
</dbReference>
<evidence type="ECO:0000256" key="3">
    <source>
        <dbReference type="ARBA" id="ARBA00022670"/>
    </source>
</evidence>
<feature type="domain" description="Peptidase S1" evidence="8">
    <location>
        <begin position="75"/>
        <end position="315"/>
    </location>
</feature>
<keyword evidence="4 7" id="KW-0378">Hydrolase</keyword>
<dbReference type="AlphaFoldDB" id="A0AAD8E7G8"/>
<comment type="caution">
    <text evidence="9">The sequence shown here is derived from an EMBL/GenBank/DDBJ whole genome shotgun (WGS) entry which is preliminary data.</text>
</comment>
<sequence length="321" mass="35614">FISLLSSRVFWVPNVKPTEDVGAEDFNTDRLSYLEWIINLLFPSDPITEGPDPEPIDPSKCEPCKCGLTNKHHRIVGGQETEVNQYPWMAQLLYGGRFYCGASLINTKYVLTASHCLKGFSSHCLKGRTENSCKVKLMDHARGTSDETMTIDRRVKDVIIHRKYDDTSFNNDIALVRLDNEVKIEGLLRPVCLPTLGKSYSGTQGVVTGWGVTVQNGAPSDVLNEVTVPIMGNSECRKSAYGEKKITDNMMCAGYPEGKKDSCQGDSGGPLHIMNGTVHDVVGVVSWGEGCAKPNHPGVYTRVNRYMTWIKRHTQDACYCD</sequence>
<organism evidence="9 10">
    <name type="scientific">Diploptera punctata</name>
    <name type="common">Pacific beetle cockroach</name>
    <dbReference type="NCBI Taxonomy" id="6984"/>
    <lineage>
        <taxon>Eukaryota</taxon>
        <taxon>Metazoa</taxon>
        <taxon>Ecdysozoa</taxon>
        <taxon>Arthropoda</taxon>
        <taxon>Hexapoda</taxon>
        <taxon>Insecta</taxon>
        <taxon>Pterygota</taxon>
        <taxon>Neoptera</taxon>
        <taxon>Polyneoptera</taxon>
        <taxon>Dictyoptera</taxon>
        <taxon>Blattodea</taxon>
        <taxon>Blaberoidea</taxon>
        <taxon>Blaberidae</taxon>
        <taxon>Diplopterinae</taxon>
        <taxon>Diploptera</taxon>
    </lineage>
</organism>
<dbReference type="CDD" id="cd00190">
    <property type="entry name" value="Tryp_SPc"/>
    <property type="match status" value="1"/>
</dbReference>
<dbReference type="PANTHER" id="PTHR24264">
    <property type="entry name" value="TRYPSIN-RELATED"/>
    <property type="match status" value="1"/>
</dbReference>
<protein>
    <recommendedName>
        <fullName evidence="8">Peptidase S1 domain-containing protein</fullName>
    </recommendedName>
</protein>
<dbReference type="InterPro" id="IPR001254">
    <property type="entry name" value="Trypsin_dom"/>
</dbReference>
<keyword evidence="3 7" id="KW-0645">Protease</keyword>